<comment type="caution">
    <text evidence="2">The sequence shown here is derived from an EMBL/GenBank/DDBJ whole genome shotgun (WGS) entry which is preliminary data.</text>
</comment>
<dbReference type="AlphaFoldDB" id="A0A8T3BDU6"/>
<feature type="region of interest" description="Disordered" evidence="1">
    <location>
        <begin position="23"/>
        <end position="71"/>
    </location>
</feature>
<reference evidence="2" key="1">
    <citation type="journal article" date="2022" name="Front. Genet.">
        <title>Chromosome-Scale Assembly of the Dendrobium nobile Genome Provides Insights Into the Molecular Mechanism of the Biosynthesis of the Medicinal Active Ingredient of Dendrobium.</title>
        <authorList>
            <person name="Xu Q."/>
            <person name="Niu S.-C."/>
            <person name="Li K.-L."/>
            <person name="Zheng P.-J."/>
            <person name="Zhang X.-J."/>
            <person name="Jia Y."/>
            <person name="Liu Y."/>
            <person name="Niu Y.-X."/>
            <person name="Yu L.-H."/>
            <person name="Chen D.-F."/>
            <person name="Zhang G.-Q."/>
        </authorList>
    </citation>
    <scope>NUCLEOTIDE SEQUENCE</scope>
    <source>
        <tissue evidence="2">Leaf</tissue>
    </source>
</reference>
<organism evidence="2 3">
    <name type="scientific">Dendrobium nobile</name>
    <name type="common">Orchid</name>
    <dbReference type="NCBI Taxonomy" id="94219"/>
    <lineage>
        <taxon>Eukaryota</taxon>
        <taxon>Viridiplantae</taxon>
        <taxon>Streptophyta</taxon>
        <taxon>Embryophyta</taxon>
        <taxon>Tracheophyta</taxon>
        <taxon>Spermatophyta</taxon>
        <taxon>Magnoliopsida</taxon>
        <taxon>Liliopsida</taxon>
        <taxon>Asparagales</taxon>
        <taxon>Orchidaceae</taxon>
        <taxon>Epidendroideae</taxon>
        <taxon>Malaxideae</taxon>
        <taxon>Dendrobiinae</taxon>
        <taxon>Dendrobium</taxon>
    </lineage>
</organism>
<evidence type="ECO:0000256" key="1">
    <source>
        <dbReference type="SAM" id="MobiDB-lite"/>
    </source>
</evidence>
<evidence type="ECO:0000313" key="3">
    <source>
        <dbReference type="Proteomes" id="UP000829196"/>
    </source>
</evidence>
<name>A0A8T3BDU6_DENNO</name>
<evidence type="ECO:0000313" key="2">
    <source>
        <dbReference type="EMBL" id="KAI0510573.1"/>
    </source>
</evidence>
<gene>
    <name evidence="2" type="ORF">KFK09_011178</name>
</gene>
<proteinExistence type="predicted"/>
<keyword evidence="3" id="KW-1185">Reference proteome</keyword>
<sequence>MHKTNASSDSYAGTSEYKFDRQLPPLISYKRKSKEKRVAGAGISSGEDATATASFSTSARSDLGENAAADA</sequence>
<dbReference type="EMBL" id="JAGYWB010000009">
    <property type="protein sequence ID" value="KAI0510573.1"/>
    <property type="molecule type" value="Genomic_DNA"/>
</dbReference>
<protein>
    <submittedName>
        <fullName evidence="2">Uncharacterized protein</fullName>
    </submittedName>
</protein>
<feature type="compositionally biased region" description="Low complexity" evidence="1">
    <location>
        <begin position="49"/>
        <end position="61"/>
    </location>
</feature>
<accession>A0A8T3BDU6</accession>
<dbReference type="Proteomes" id="UP000829196">
    <property type="component" value="Unassembled WGS sequence"/>
</dbReference>